<comment type="caution">
    <text evidence="7">The sequence shown here is derived from an EMBL/GenBank/DDBJ whole genome shotgun (WGS) entry which is preliminary data.</text>
</comment>
<dbReference type="InterPro" id="IPR005119">
    <property type="entry name" value="LysR_subst-bd"/>
</dbReference>
<dbReference type="Gene3D" id="3.40.190.10">
    <property type="entry name" value="Periplasmic binding protein-like II"/>
    <property type="match status" value="2"/>
</dbReference>
<dbReference type="EMBL" id="QQNH01000002">
    <property type="protein sequence ID" value="RDE10181.1"/>
    <property type="molecule type" value="Genomic_DNA"/>
</dbReference>
<dbReference type="AlphaFoldDB" id="A0A369WDI8"/>
<keyword evidence="5" id="KW-0804">Transcription</keyword>
<keyword evidence="4" id="KW-0010">Activator</keyword>
<evidence type="ECO:0000256" key="4">
    <source>
        <dbReference type="ARBA" id="ARBA00023159"/>
    </source>
</evidence>
<dbReference type="PANTHER" id="PTHR30346:SF26">
    <property type="entry name" value="HYDROGEN PEROXIDE-INDUCIBLE GENES ACTIVATOR"/>
    <property type="match status" value="1"/>
</dbReference>
<dbReference type="RefSeq" id="WP_114644478.1">
    <property type="nucleotide sequence ID" value="NZ_QQNH01000002.1"/>
</dbReference>
<dbReference type="Gene3D" id="1.10.10.10">
    <property type="entry name" value="Winged helix-like DNA-binding domain superfamily/Winged helix DNA-binding domain"/>
    <property type="match status" value="1"/>
</dbReference>
<dbReference type="PANTHER" id="PTHR30346">
    <property type="entry name" value="TRANSCRIPTIONAL DUAL REGULATOR HCAR-RELATED"/>
    <property type="match status" value="1"/>
</dbReference>
<evidence type="ECO:0000256" key="2">
    <source>
        <dbReference type="ARBA" id="ARBA00023015"/>
    </source>
</evidence>
<keyword evidence="3" id="KW-0238">DNA-binding</keyword>
<dbReference type="FunFam" id="1.10.10.10:FF:000001">
    <property type="entry name" value="LysR family transcriptional regulator"/>
    <property type="match status" value="1"/>
</dbReference>
<protein>
    <submittedName>
        <fullName evidence="7">Hydrogen peroxide-inducible genes activator</fullName>
    </submittedName>
</protein>
<name>A0A369WDI8_9HYPH</name>
<dbReference type="Pfam" id="PF00126">
    <property type="entry name" value="HTH_1"/>
    <property type="match status" value="1"/>
</dbReference>
<dbReference type="PRINTS" id="PR00039">
    <property type="entry name" value="HTHLYSR"/>
</dbReference>
<evidence type="ECO:0000256" key="5">
    <source>
        <dbReference type="ARBA" id="ARBA00023163"/>
    </source>
</evidence>
<keyword evidence="2" id="KW-0805">Transcription regulation</keyword>
<dbReference type="OrthoDB" id="9775392at2"/>
<dbReference type="PROSITE" id="PS50931">
    <property type="entry name" value="HTH_LYSR"/>
    <property type="match status" value="1"/>
</dbReference>
<evidence type="ECO:0000259" key="6">
    <source>
        <dbReference type="PROSITE" id="PS50931"/>
    </source>
</evidence>
<evidence type="ECO:0000313" key="8">
    <source>
        <dbReference type="Proteomes" id="UP000253759"/>
    </source>
</evidence>
<proteinExistence type="inferred from homology"/>
<dbReference type="InterPro" id="IPR036390">
    <property type="entry name" value="WH_DNA-bd_sf"/>
</dbReference>
<dbReference type="GO" id="GO:0003677">
    <property type="term" value="F:DNA binding"/>
    <property type="evidence" value="ECO:0007669"/>
    <property type="project" value="UniProtKB-KW"/>
</dbReference>
<dbReference type="SUPFAM" id="SSF46785">
    <property type="entry name" value="Winged helix' DNA-binding domain"/>
    <property type="match status" value="1"/>
</dbReference>
<evidence type="ECO:0000313" key="7">
    <source>
        <dbReference type="EMBL" id="RDE10181.1"/>
    </source>
</evidence>
<dbReference type="SUPFAM" id="SSF53850">
    <property type="entry name" value="Periplasmic binding protein-like II"/>
    <property type="match status" value="1"/>
</dbReference>
<dbReference type="Pfam" id="PF03466">
    <property type="entry name" value="LysR_substrate"/>
    <property type="match status" value="1"/>
</dbReference>
<organism evidence="7 8">
    <name type="scientific">Pelagibacterium lacus</name>
    <dbReference type="NCBI Taxonomy" id="2282655"/>
    <lineage>
        <taxon>Bacteria</taxon>
        <taxon>Pseudomonadati</taxon>
        <taxon>Pseudomonadota</taxon>
        <taxon>Alphaproteobacteria</taxon>
        <taxon>Hyphomicrobiales</taxon>
        <taxon>Devosiaceae</taxon>
        <taxon>Pelagibacterium</taxon>
    </lineage>
</organism>
<comment type="similarity">
    <text evidence="1">Belongs to the LysR transcriptional regulatory family.</text>
</comment>
<accession>A0A369WDI8</accession>
<dbReference type="GO" id="GO:0032993">
    <property type="term" value="C:protein-DNA complex"/>
    <property type="evidence" value="ECO:0007669"/>
    <property type="project" value="TreeGrafter"/>
</dbReference>
<dbReference type="CDD" id="cd08411">
    <property type="entry name" value="PBP2_OxyR"/>
    <property type="match status" value="1"/>
</dbReference>
<dbReference type="InterPro" id="IPR000847">
    <property type="entry name" value="LysR_HTH_N"/>
</dbReference>
<feature type="domain" description="HTH lysR-type" evidence="6">
    <location>
        <begin position="4"/>
        <end position="61"/>
    </location>
</feature>
<gene>
    <name evidence="7" type="ORF">DVH29_01935</name>
</gene>
<reference evidence="8" key="1">
    <citation type="submission" date="2018-07" db="EMBL/GenBank/DDBJ databases">
        <authorList>
            <person name="Liu B.-T."/>
            <person name="Du Z."/>
        </authorList>
    </citation>
    <scope>NUCLEOTIDE SEQUENCE [LARGE SCALE GENOMIC DNA]</scope>
    <source>
        <strain evidence="8">XYN52</strain>
    </source>
</reference>
<dbReference type="Proteomes" id="UP000253759">
    <property type="component" value="Unassembled WGS sequence"/>
</dbReference>
<sequence>MSAITLRQLHYARIIAEEGHFGRAAARCHVTQPALSQQVKLLEERCNSAIFDRSGKAVALTPFGREFLDYATRVLNAAAELEGFADASAGRPARPLRFALIPTVAPYLLPEILPALGIALPEIGFAVSEGKTDRLLSGLAKGDFDLALIATETTRSNLTTVPLFADPFVLATPRGADFEDPVALSDLPRDEVLLLEEGHCLRDQAVDACALKPDLQGRTFAATSLATILELVANGYGVTLLPAISLKREEQNRRIDIHTLRAPGAGRLLRLVWRAGSPYEALFRRIAAILTEVGEAALRTDLRLA</sequence>
<dbReference type="InterPro" id="IPR036388">
    <property type="entry name" value="WH-like_DNA-bd_sf"/>
</dbReference>
<evidence type="ECO:0000256" key="3">
    <source>
        <dbReference type="ARBA" id="ARBA00023125"/>
    </source>
</evidence>
<keyword evidence="8" id="KW-1185">Reference proteome</keyword>
<dbReference type="GO" id="GO:0003700">
    <property type="term" value="F:DNA-binding transcription factor activity"/>
    <property type="evidence" value="ECO:0007669"/>
    <property type="project" value="InterPro"/>
</dbReference>
<evidence type="ECO:0000256" key="1">
    <source>
        <dbReference type="ARBA" id="ARBA00009437"/>
    </source>
</evidence>